<comment type="caution">
    <text evidence="2">The sequence shown here is derived from an EMBL/GenBank/DDBJ whole genome shotgun (WGS) entry which is preliminary data.</text>
</comment>
<gene>
    <name evidence="2" type="ORF">Tci_045070</name>
</gene>
<evidence type="ECO:0000256" key="1">
    <source>
        <dbReference type="SAM" id="MobiDB-lite"/>
    </source>
</evidence>
<dbReference type="AlphaFoldDB" id="A0A6L2MJY2"/>
<reference evidence="2" key="1">
    <citation type="journal article" date="2019" name="Sci. Rep.">
        <title>Draft genome of Tanacetum cinerariifolium, the natural source of mosquito coil.</title>
        <authorList>
            <person name="Yamashiro T."/>
            <person name="Shiraishi A."/>
            <person name="Satake H."/>
            <person name="Nakayama K."/>
        </authorList>
    </citation>
    <scope>NUCLEOTIDE SEQUENCE</scope>
</reference>
<sequence length="94" mass="9909">MPASHADLLHATSTSRRSPFNPRRWPATKLLSGRLTSSSRAVAGAGEAISEGITSKTNGDSRDHFSDAVVPINDGAGEALTDECTRGLSHSMFL</sequence>
<feature type="region of interest" description="Disordered" evidence="1">
    <location>
        <begin position="1"/>
        <end position="65"/>
    </location>
</feature>
<dbReference type="EMBL" id="BKCJ010006622">
    <property type="protein sequence ID" value="GEU73092.1"/>
    <property type="molecule type" value="Genomic_DNA"/>
</dbReference>
<proteinExistence type="predicted"/>
<protein>
    <submittedName>
        <fullName evidence="2">Uncharacterized protein</fullName>
    </submittedName>
</protein>
<evidence type="ECO:0000313" key="2">
    <source>
        <dbReference type="EMBL" id="GEU73092.1"/>
    </source>
</evidence>
<organism evidence="2">
    <name type="scientific">Tanacetum cinerariifolium</name>
    <name type="common">Dalmatian daisy</name>
    <name type="synonym">Chrysanthemum cinerariifolium</name>
    <dbReference type="NCBI Taxonomy" id="118510"/>
    <lineage>
        <taxon>Eukaryota</taxon>
        <taxon>Viridiplantae</taxon>
        <taxon>Streptophyta</taxon>
        <taxon>Embryophyta</taxon>
        <taxon>Tracheophyta</taxon>
        <taxon>Spermatophyta</taxon>
        <taxon>Magnoliopsida</taxon>
        <taxon>eudicotyledons</taxon>
        <taxon>Gunneridae</taxon>
        <taxon>Pentapetalae</taxon>
        <taxon>asterids</taxon>
        <taxon>campanulids</taxon>
        <taxon>Asterales</taxon>
        <taxon>Asteraceae</taxon>
        <taxon>Asteroideae</taxon>
        <taxon>Anthemideae</taxon>
        <taxon>Anthemidinae</taxon>
        <taxon>Tanacetum</taxon>
    </lineage>
</organism>
<name>A0A6L2MJY2_TANCI</name>
<accession>A0A6L2MJY2</accession>